<sequence>MKALHFGAGNIGKGLIGYLLNKSGFDLCFVDVNEDSVNRMNRSNNYSLELLDENQTVEVISPVCALHSSAQEKVVEAIVEADLITTSVGADNLSKVAPVISKGLLKRIQSDKGNVDVIANENMINASSKLKDEIRRNVSENEMDTIESTVGFPNSAIDRLSLSEKRSEGEVTLVEPYYEWMIEKQGMLNSDLPSIENATYVDSLKPYIERKLYIVNLGHAATAYTAFLKGYSTIQSALENPEIEKFLRETLNESARYFTHHYDFESEEMSEFIEKTIARFKNANISDDILRVGRSPIRKLGFDERLTKPTRVLFELGLPVERLTAAVATAFFFHNPDDKESVTIQSYIREQGIEQAIAHFTEIEDATLQSKIKDHYSRLKENDSLLTINER</sequence>
<dbReference type="InterPro" id="IPR036291">
    <property type="entry name" value="NAD(P)-bd_dom_sf"/>
</dbReference>
<dbReference type="RefSeq" id="WP_085027306.1">
    <property type="nucleotide sequence ID" value="NZ_CP020772.1"/>
</dbReference>
<comment type="caution">
    <text evidence="7">Lacks conserved residue(s) required for the propagation of feature annotation.</text>
</comment>
<dbReference type="SUPFAM" id="SSF51735">
    <property type="entry name" value="NAD(P)-binding Rossmann-fold domains"/>
    <property type="match status" value="1"/>
</dbReference>
<name>A0A1W5ZQP5_9BACI</name>
<dbReference type="Gene3D" id="1.10.1040.10">
    <property type="entry name" value="N-(1-d-carboxylethyl)-l-norvaline Dehydrogenase, domain 2"/>
    <property type="match status" value="1"/>
</dbReference>
<dbReference type="GO" id="GO:0005829">
    <property type="term" value="C:cytosol"/>
    <property type="evidence" value="ECO:0007669"/>
    <property type="project" value="TreeGrafter"/>
</dbReference>
<protein>
    <recommendedName>
        <fullName evidence="3 7">Mannitol-1-phosphate 5-dehydrogenase</fullName>
        <ecNumber evidence="2 7">1.1.1.17</ecNumber>
    </recommendedName>
</protein>
<keyword evidence="11" id="KW-1185">Reference proteome</keyword>
<evidence type="ECO:0000259" key="8">
    <source>
        <dbReference type="Pfam" id="PF01232"/>
    </source>
</evidence>
<dbReference type="InterPro" id="IPR013328">
    <property type="entry name" value="6PGD_dom2"/>
</dbReference>
<dbReference type="OrthoDB" id="271711at2"/>
<dbReference type="InterPro" id="IPR000669">
    <property type="entry name" value="Mannitol_DH"/>
</dbReference>
<dbReference type="Pfam" id="PF08125">
    <property type="entry name" value="Mannitol_dh_C"/>
    <property type="match status" value="1"/>
</dbReference>
<feature type="domain" description="Mannitol dehydrogenase C-terminal" evidence="9">
    <location>
        <begin position="204"/>
        <end position="379"/>
    </location>
</feature>
<dbReference type="SUPFAM" id="SSF48179">
    <property type="entry name" value="6-phosphogluconate dehydrogenase C-terminal domain-like"/>
    <property type="match status" value="1"/>
</dbReference>
<reference evidence="10 11" key="1">
    <citation type="submission" date="2017-04" db="EMBL/GenBank/DDBJ databases">
        <title>The whole genome sequencing and assembly of Halobacillus mangrovi strain.</title>
        <authorList>
            <person name="Lee S.-J."/>
            <person name="Park M.-K."/>
            <person name="Kim J.-Y."/>
            <person name="Lee Y.-J."/>
            <person name="Yi H."/>
            <person name="Bahn Y.-S."/>
            <person name="Kim J.F."/>
            <person name="Lee D.-W."/>
        </authorList>
    </citation>
    <scope>NUCLEOTIDE SEQUENCE [LARGE SCALE GENOMIC DNA]</scope>
    <source>
        <strain evidence="10 11">KTB 131</strain>
    </source>
</reference>
<keyword evidence="5 7" id="KW-0520">NAD</keyword>
<dbReference type="EMBL" id="CP020772">
    <property type="protein sequence ID" value="ARI75609.1"/>
    <property type="molecule type" value="Genomic_DNA"/>
</dbReference>
<dbReference type="EC" id="1.1.1.17" evidence="2 7"/>
<evidence type="ECO:0000256" key="3">
    <source>
        <dbReference type="ARBA" id="ARBA00016219"/>
    </source>
</evidence>
<dbReference type="HAMAP" id="MF_00196">
    <property type="entry name" value="Mannitol_dehydrog"/>
    <property type="match status" value="1"/>
</dbReference>
<evidence type="ECO:0000259" key="9">
    <source>
        <dbReference type="Pfam" id="PF08125"/>
    </source>
</evidence>
<keyword evidence="4 7" id="KW-0560">Oxidoreductase</keyword>
<proteinExistence type="inferred from homology"/>
<dbReference type="Proteomes" id="UP000192527">
    <property type="component" value="Chromosome"/>
</dbReference>
<comment type="catalytic activity">
    <reaction evidence="6 7">
        <text>D-mannitol 1-phosphate + NAD(+) = beta-D-fructose 6-phosphate + NADH + H(+)</text>
        <dbReference type="Rhea" id="RHEA:19661"/>
        <dbReference type="ChEBI" id="CHEBI:15378"/>
        <dbReference type="ChEBI" id="CHEBI:57540"/>
        <dbReference type="ChEBI" id="CHEBI:57634"/>
        <dbReference type="ChEBI" id="CHEBI:57945"/>
        <dbReference type="ChEBI" id="CHEBI:61381"/>
        <dbReference type="EC" id="1.1.1.17"/>
    </reaction>
</comment>
<evidence type="ECO:0000313" key="10">
    <source>
        <dbReference type="EMBL" id="ARI75609.1"/>
    </source>
</evidence>
<evidence type="ECO:0000256" key="7">
    <source>
        <dbReference type="HAMAP-Rule" id="MF_00196"/>
    </source>
</evidence>
<accession>A0A1W5ZQP5</accession>
<dbReference type="GO" id="GO:0019592">
    <property type="term" value="P:mannitol catabolic process"/>
    <property type="evidence" value="ECO:0007669"/>
    <property type="project" value="TreeGrafter"/>
</dbReference>
<dbReference type="InterPro" id="IPR013131">
    <property type="entry name" value="Mannitol_DH_N"/>
</dbReference>
<evidence type="ECO:0000256" key="6">
    <source>
        <dbReference type="ARBA" id="ARBA00048615"/>
    </source>
</evidence>
<dbReference type="KEGG" id="hmn:HM131_01665"/>
<gene>
    <name evidence="7" type="primary">mtlD</name>
    <name evidence="10" type="ORF">HM131_01665</name>
</gene>
<evidence type="ECO:0000256" key="1">
    <source>
        <dbReference type="ARBA" id="ARBA00006541"/>
    </source>
</evidence>
<dbReference type="PANTHER" id="PTHR30524">
    <property type="entry name" value="MANNITOL-1-PHOSPHATE 5-DEHYDROGENASE"/>
    <property type="match status" value="1"/>
</dbReference>
<dbReference type="Pfam" id="PF01232">
    <property type="entry name" value="Mannitol_dh"/>
    <property type="match status" value="1"/>
</dbReference>
<feature type="domain" description="Mannitol dehydrogenase N-terminal" evidence="8">
    <location>
        <begin position="1"/>
        <end position="191"/>
    </location>
</feature>
<dbReference type="InterPro" id="IPR008927">
    <property type="entry name" value="6-PGluconate_DH-like_C_sf"/>
</dbReference>
<organism evidence="10 11">
    <name type="scientific">Halobacillus mangrovi</name>
    <dbReference type="NCBI Taxonomy" id="402384"/>
    <lineage>
        <taxon>Bacteria</taxon>
        <taxon>Bacillati</taxon>
        <taxon>Bacillota</taxon>
        <taxon>Bacilli</taxon>
        <taxon>Bacillales</taxon>
        <taxon>Bacillaceae</taxon>
        <taxon>Halobacillus</taxon>
    </lineage>
</organism>
<dbReference type="PANTHER" id="PTHR30524:SF0">
    <property type="entry name" value="ALTRONATE OXIDOREDUCTASE-RELATED"/>
    <property type="match status" value="1"/>
</dbReference>
<dbReference type="InterPro" id="IPR023028">
    <property type="entry name" value="Mannitol_1_phos_5_DH"/>
</dbReference>
<comment type="similarity">
    <text evidence="1 7">Belongs to the mannitol dehydrogenase family.</text>
</comment>
<evidence type="ECO:0000256" key="5">
    <source>
        <dbReference type="ARBA" id="ARBA00023027"/>
    </source>
</evidence>
<dbReference type="NCBIfam" id="NF002652">
    <property type="entry name" value="PRK02318.2-5"/>
    <property type="match status" value="1"/>
</dbReference>
<dbReference type="AlphaFoldDB" id="A0A1W5ZQP5"/>
<dbReference type="InterPro" id="IPR013118">
    <property type="entry name" value="Mannitol_DH_C"/>
</dbReference>
<dbReference type="Gene3D" id="3.40.50.720">
    <property type="entry name" value="NAD(P)-binding Rossmann-like Domain"/>
    <property type="match status" value="1"/>
</dbReference>
<evidence type="ECO:0000256" key="4">
    <source>
        <dbReference type="ARBA" id="ARBA00023002"/>
    </source>
</evidence>
<dbReference type="STRING" id="402384.HM131_01665"/>
<dbReference type="GO" id="GO:0008926">
    <property type="term" value="F:mannitol-1-phosphate 5-dehydrogenase activity"/>
    <property type="evidence" value="ECO:0007669"/>
    <property type="project" value="UniProtKB-UniRule"/>
</dbReference>
<evidence type="ECO:0000313" key="11">
    <source>
        <dbReference type="Proteomes" id="UP000192527"/>
    </source>
</evidence>
<evidence type="ECO:0000256" key="2">
    <source>
        <dbReference type="ARBA" id="ARBA00012939"/>
    </source>
</evidence>
<dbReference type="PRINTS" id="PR00084">
    <property type="entry name" value="MTLDHDRGNASE"/>
</dbReference>